<reference evidence="1 2" key="2">
    <citation type="submission" date="2013-09" db="EMBL/GenBank/DDBJ databases">
        <title>Whole genome comparison of six Crocosphaera watsonii strains with differing phenotypes.</title>
        <authorList>
            <person name="Bench S.R."/>
            <person name="Heller P."/>
            <person name="Frank I."/>
            <person name="Arciniega M."/>
            <person name="Shilova I.N."/>
            <person name="Zehr J.P."/>
        </authorList>
    </citation>
    <scope>NUCLEOTIDE SEQUENCE [LARGE SCALE GENOMIC DNA]</scope>
    <source>
        <strain evidence="1 2">WH 0401</strain>
    </source>
</reference>
<dbReference type="AlphaFoldDB" id="T2J9P1"/>
<evidence type="ECO:0000313" key="1">
    <source>
        <dbReference type="EMBL" id="CCQ61866.1"/>
    </source>
</evidence>
<dbReference type="EMBL" id="CAQM01000411">
    <property type="protein sequence ID" value="CCQ61866.1"/>
    <property type="molecule type" value="Genomic_DNA"/>
</dbReference>
<dbReference type="Proteomes" id="UP000018198">
    <property type="component" value="Unassembled WGS sequence"/>
</dbReference>
<gene>
    <name evidence="1" type="ORF">CWATWH0401_4325</name>
</gene>
<sequence length="52" mass="5656">MAQANKGQLSLCYGLRSHSKVVSYSLWTFSQTISQAGDLNKFFINSITGGIS</sequence>
<protein>
    <submittedName>
        <fullName evidence="1">Uncharacterized protein</fullName>
    </submittedName>
</protein>
<accession>T2J9P1</accession>
<proteinExistence type="predicted"/>
<organism evidence="1 2">
    <name type="scientific">Crocosphaera watsonii WH 0401</name>
    <dbReference type="NCBI Taxonomy" id="555881"/>
    <lineage>
        <taxon>Bacteria</taxon>
        <taxon>Bacillati</taxon>
        <taxon>Cyanobacteriota</taxon>
        <taxon>Cyanophyceae</taxon>
        <taxon>Oscillatoriophycideae</taxon>
        <taxon>Chroococcales</taxon>
        <taxon>Aphanothecaceae</taxon>
        <taxon>Crocosphaera</taxon>
    </lineage>
</organism>
<reference evidence="1 2" key="1">
    <citation type="submission" date="2013-01" db="EMBL/GenBank/DDBJ databases">
        <authorList>
            <person name="Bench S."/>
        </authorList>
    </citation>
    <scope>NUCLEOTIDE SEQUENCE [LARGE SCALE GENOMIC DNA]</scope>
    <source>
        <strain evidence="1 2">WH 0401</strain>
    </source>
</reference>
<comment type="caution">
    <text evidence="1">The sequence shown here is derived from an EMBL/GenBank/DDBJ whole genome shotgun (WGS) entry which is preliminary data.</text>
</comment>
<name>T2J9P1_CROWT</name>
<evidence type="ECO:0000313" key="2">
    <source>
        <dbReference type="Proteomes" id="UP000018198"/>
    </source>
</evidence>